<accession>A0A814G116</accession>
<evidence type="ECO:0000313" key="6">
    <source>
        <dbReference type="Proteomes" id="UP000663870"/>
    </source>
</evidence>
<sequence length="558" mass="64714">MVTKKKKKNIMLLENLPSELLLEIFSYLHPSDLYTSFLPLSNSRISHLISDIDLSLDLTYTSYARFLLILTYCSPSQIVFLRLTNQYSHGLLITEFFSTDYFRPEKFLRLRSLHLDDIIGNEIDCLPPYLEKLYIKFHKKAKYALKFYQLALRSTSLKQCYLIGGYAFDNTTCSHISSTTIEQLHMAIKSFPNDLLVLLQALPCLTKLKTCVYTRSSGIQFSSLFTSPLTHLNIDLQGSGVTLTLIDSQLLSHLPRLQSLIYHSYGKSNEDMNTFIQLSSKLSRFQFIRKGLSANINITHGDFNNDLVTAVQEITNNKNSRRSLILHTTPYPDKVLNLPFVQWNKVHNLSVNSKHIPDEEIYDRVERVRINLSEFSINTNIPSCRHVKHLTLFSNNETNKCIISPNIISSLVCLPSVRHLIINTQTSLFNFNQLFTLMSLHSLDIAWSQLRPYFLLSNIKILSLISECVSWKEIQYLIIHLIPQLEHLQMNVTTSNECRQILNFLLSPKYKNNLISIKICVCQTLSDQIKQDLEPILLSSQWIKVKWRMDNWYLYIWK</sequence>
<evidence type="ECO:0000313" key="2">
    <source>
        <dbReference type="EMBL" id="CAF0894198.1"/>
    </source>
</evidence>
<keyword evidence="6" id="KW-1185">Reference proteome</keyword>
<dbReference type="PROSITE" id="PS50181">
    <property type="entry name" value="FBOX"/>
    <property type="match status" value="1"/>
</dbReference>
<evidence type="ECO:0000259" key="1">
    <source>
        <dbReference type="PROSITE" id="PS50181"/>
    </source>
</evidence>
<comment type="caution">
    <text evidence="3">The sequence shown here is derived from an EMBL/GenBank/DDBJ whole genome shotgun (WGS) entry which is preliminary data.</text>
</comment>
<dbReference type="SUPFAM" id="SSF52047">
    <property type="entry name" value="RNI-like"/>
    <property type="match status" value="1"/>
</dbReference>
<organism evidence="3 5">
    <name type="scientific">Rotaria sordida</name>
    <dbReference type="NCBI Taxonomy" id="392033"/>
    <lineage>
        <taxon>Eukaryota</taxon>
        <taxon>Metazoa</taxon>
        <taxon>Spiralia</taxon>
        <taxon>Gnathifera</taxon>
        <taxon>Rotifera</taxon>
        <taxon>Eurotatoria</taxon>
        <taxon>Bdelloidea</taxon>
        <taxon>Philodinida</taxon>
        <taxon>Philodinidae</taxon>
        <taxon>Rotaria</taxon>
    </lineage>
</organism>
<dbReference type="Proteomes" id="UP000663864">
    <property type="component" value="Unassembled WGS sequence"/>
</dbReference>
<dbReference type="Proteomes" id="UP000663870">
    <property type="component" value="Unassembled WGS sequence"/>
</dbReference>
<dbReference type="Pfam" id="PF12937">
    <property type="entry name" value="F-box-like"/>
    <property type="match status" value="1"/>
</dbReference>
<protein>
    <recommendedName>
        <fullName evidence="1">F-box domain-containing protein</fullName>
    </recommendedName>
</protein>
<evidence type="ECO:0000313" key="5">
    <source>
        <dbReference type="Proteomes" id="UP000663854"/>
    </source>
</evidence>
<evidence type="ECO:0000313" key="4">
    <source>
        <dbReference type="EMBL" id="CAF1064251.1"/>
    </source>
</evidence>
<dbReference type="Proteomes" id="UP000663854">
    <property type="component" value="Unassembled WGS sequence"/>
</dbReference>
<dbReference type="AlphaFoldDB" id="A0A814G116"/>
<dbReference type="EMBL" id="CAJNOT010000208">
    <property type="protein sequence ID" value="CAF0894198.1"/>
    <property type="molecule type" value="Genomic_DNA"/>
</dbReference>
<dbReference type="EMBL" id="CAJNOL010000437">
    <property type="protein sequence ID" value="CAF1064251.1"/>
    <property type="molecule type" value="Genomic_DNA"/>
</dbReference>
<feature type="domain" description="F-box" evidence="1">
    <location>
        <begin position="10"/>
        <end position="63"/>
    </location>
</feature>
<gene>
    <name evidence="4" type="ORF">JXQ802_LOCUS17336</name>
    <name evidence="3" type="ORF">PYM288_LOCUS14076</name>
    <name evidence="2" type="ORF">ZHD862_LOCUS7040</name>
</gene>
<dbReference type="InterPro" id="IPR001810">
    <property type="entry name" value="F-box_dom"/>
</dbReference>
<evidence type="ECO:0000313" key="3">
    <source>
        <dbReference type="EMBL" id="CAF0990239.1"/>
    </source>
</evidence>
<proteinExistence type="predicted"/>
<reference evidence="3" key="1">
    <citation type="submission" date="2021-02" db="EMBL/GenBank/DDBJ databases">
        <authorList>
            <person name="Nowell W R."/>
        </authorList>
    </citation>
    <scope>NUCLEOTIDE SEQUENCE</scope>
</reference>
<dbReference type="InterPro" id="IPR036047">
    <property type="entry name" value="F-box-like_dom_sf"/>
</dbReference>
<dbReference type="SUPFAM" id="SSF81383">
    <property type="entry name" value="F-box domain"/>
    <property type="match status" value="1"/>
</dbReference>
<dbReference type="EMBL" id="CAJNOH010000299">
    <property type="protein sequence ID" value="CAF0990239.1"/>
    <property type="molecule type" value="Genomic_DNA"/>
</dbReference>
<name>A0A814G116_9BILA</name>